<sequence>MVMQPNFKYLVNKIDLNLPLIGVYDAPNPIKFEPLVKPKPEQTECIFKFFNDWINGKTLHITKKNYGCGGCGHWLWGLENRDRESFIKFLVDQEGLKESHKLMDQWLDTSNPYEAEHPNILIGPLIENQYQYLKTVTFFCKS</sequence>
<evidence type="ECO:0000313" key="1">
    <source>
        <dbReference type="EMBL" id="GAG59043.1"/>
    </source>
</evidence>
<proteinExistence type="predicted"/>
<comment type="caution">
    <text evidence="1">The sequence shown here is derived from an EMBL/GenBank/DDBJ whole genome shotgun (WGS) entry which is preliminary data.</text>
</comment>
<dbReference type="EMBL" id="BART01007515">
    <property type="protein sequence ID" value="GAG59043.1"/>
    <property type="molecule type" value="Genomic_DNA"/>
</dbReference>
<name>X0ZFE8_9ZZZZ</name>
<reference evidence="1" key="1">
    <citation type="journal article" date="2014" name="Front. Microbiol.">
        <title>High frequency of phylogenetically diverse reductive dehalogenase-homologous genes in deep subseafloor sedimentary metagenomes.</title>
        <authorList>
            <person name="Kawai M."/>
            <person name="Futagami T."/>
            <person name="Toyoda A."/>
            <person name="Takaki Y."/>
            <person name="Nishi S."/>
            <person name="Hori S."/>
            <person name="Arai W."/>
            <person name="Tsubouchi T."/>
            <person name="Morono Y."/>
            <person name="Uchiyama I."/>
            <person name="Ito T."/>
            <person name="Fujiyama A."/>
            <person name="Inagaki F."/>
            <person name="Takami H."/>
        </authorList>
    </citation>
    <scope>NUCLEOTIDE SEQUENCE</scope>
    <source>
        <strain evidence="1">Expedition CK06-06</strain>
    </source>
</reference>
<organism evidence="1">
    <name type="scientific">marine sediment metagenome</name>
    <dbReference type="NCBI Taxonomy" id="412755"/>
    <lineage>
        <taxon>unclassified sequences</taxon>
        <taxon>metagenomes</taxon>
        <taxon>ecological metagenomes</taxon>
    </lineage>
</organism>
<protein>
    <submittedName>
        <fullName evidence="1">Uncharacterized protein</fullName>
    </submittedName>
</protein>
<dbReference type="AlphaFoldDB" id="X0ZFE8"/>
<gene>
    <name evidence="1" type="ORF">S01H4_17088</name>
</gene>
<accession>X0ZFE8</accession>